<keyword evidence="12" id="KW-1208">Phospholipid metabolism</keyword>
<evidence type="ECO:0000256" key="1">
    <source>
        <dbReference type="ARBA" id="ARBA00001946"/>
    </source>
</evidence>
<dbReference type="EMBL" id="LJCR01000371">
    <property type="protein sequence ID" value="KPV52997.1"/>
    <property type="molecule type" value="Genomic_DNA"/>
</dbReference>
<dbReference type="Pfam" id="PF00781">
    <property type="entry name" value="DAGK_cat"/>
    <property type="match status" value="1"/>
</dbReference>
<evidence type="ECO:0000256" key="4">
    <source>
        <dbReference type="ARBA" id="ARBA00022679"/>
    </source>
</evidence>
<evidence type="ECO:0000256" key="8">
    <source>
        <dbReference type="ARBA" id="ARBA00022840"/>
    </source>
</evidence>
<proteinExistence type="inferred from homology"/>
<evidence type="ECO:0000256" key="10">
    <source>
        <dbReference type="ARBA" id="ARBA00023098"/>
    </source>
</evidence>
<keyword evidence="3" id="KW-0444">Lipid biosynthesis</keyword>
<comment type="similarity">
    <text evidence="2">Belongs to the diacylglycerol/lipid kinase family.</text>
</comment>
<evidence type="ECO:0000256" key="6">
    <source>
        <dbReference type="ARBA" id="ARBA00022741"/>
    </source>
</evidence>
<keyword evidence="4" id="KW-0808">Transferase</keyword>
<evidence type="ECO:0000313" key="14">
    <source>
        <dbReference type="EMBL" id="KPV52997.1"/>
    </source>
</evidence>
<dbReference type="InterPro" id="IPR005218">
    <property type="entry name" value="Diacylglycerol/lipid_kinase"/>
</dbReference>
<dbReference type="Proteomes" id="UP000050509">
    <property type="component" value="Unassembled WGS sequence"/>
</dbReference>
<dbReference type="Gene3D" id="3.40.50.10330">
    <property type="entry name" value="Probable inorganic polyphosphate/atp-NAD kinase, domain 1"/>
    <property type="match status" value="1"/>
</dbReference>
<dbReference type="SMART" id="SM00046">
    <property type="entry name" value="DAGKc"/>
    <property type="match status" value="1"/>
</dbReference>
<feature type="domain" description="DAGKc" evidence="13">
    <location>
        <begin position="1"/>
        <end position="137"/>
    </location>
</feature>
<keyword evidence="10" id="KW-0443">Lipid metabolism</keyword>
<dbReference type="InterPro" id="IPR016064">
    <property type="entry name" value="NAD/diacylglycerol_kinase_sf"/>
</dbReference>
<gene>
    <name evidence="14" type="ORF">SE17_12180</name>
</gene>
<dbReference type="InterPro" id="IPR050187">
    <property type="entry name" value="Lipid_Phosphate_FormReg"/>
</dbReference>
<keyword evidence="8" id="KW-0067">ATP-binding</keyword>
<evidence type="ECO:0000256" key="2">
    <source>
        <dbReference type="ARBA" id="ARBA00005983"/>
    </source>
</evidence>
<dbReference type="Gene3D" id="2.60.200.40">
    <property type="match status" value="1"/>
</dbReference>
<comment type="cofactor">
    <cofactor evidence="1">
        <name>Mg(2+)</name>
        <dbReference type="ChEBI" id="CHEBI:18420"/>
    </cofactor>
</comment>
<evidence type="ECO:0000256" key="11">
    <source>
        <dbReference type="ARBA" id="ARBA00023209"/>
    </source>
</evidence>
<dbReference type="PANTHER" id="PTHR12358">
    <property type="entry name" value="SPHINGOSINE KINASE"/>
    <property type="match status" value="1"/>
</dbReference>
<dbReference type="InterPro" id="IPR001206">
    <property type="entry name" value="Diacylglycerol_kinase_cat_dom"/>
</dbReference>
<dbReference type="InterPro" id="IPR045540">
    <property type="entry name" value="YegS/DAGK_C"/>
</dbReference>
<evidence type="ECO:0000256" key="5">
    <source>
        <dbReference type="ARBA" id="ARBA00022723"/>
    </source>
</evidence>
<dbReference type="GO" id="GO:0046872">
    <property type="term" value="F:metal ion binding"/>
    <property type="evidence" value="ECO:0007669"/>
    <property type="project" value="UniProtKB-KW"/>
</dbReference>
<dbReference type="SUPFAM" id="SSF111331">
    <property type="entry name" value="NAD kinase/diacylglycerol kinase-like"/>
    <property type="match status" value="1"/>
</dbReference>
<evidence type="ECO:0000313" key="15">
    <source>
        <dbReference type="Proteomes" id="UP000050509"/>
    </source>
</evidence>
<sequence length="304" mass="32820">MTKLLIILNPWAGRGNAGRHRAELEAALRQSGVDYELAVTSGRGGATDLARQGAERGYERIVAVGGDGTINEVVNGIKQAEAAGGPRPRMGIIPLGTGSDFIKMLDGVVANDIRGGVQRALGERTRAVDIGRIYVDTMPPRYFINALGMGFDAQVAVESLKLTHLKGFVVYIVAVLRALTRYKAHPMSVEYDGQQRDGRLLFASVANARCQGGGFWLTPEAIIDDGVFDLCLVDNMRMDQIVRAVPLVMKGTHTRLKQVWIGRARSVMVRCPAAMPVATDGEVVSTSAREVRVELLPAGLEVLI</sequence>
<keyword evidence="9" id="KW-0460">Magnesium</keyword>
<keyword evidence="7 14" id="KW-0418">Kinase</keyword>
<evidence type="ECO:0000256" key="9">
    <source>
        <dbReference type="ARBA" id="ARBA00022842"/>
    </source>
</evidence>
<dbReference type="PANTHER" id="PTHR12358:SF106">
    <property type="entry name" value="LIPID KINASE YEGS"/>
    <property type="match status" value="1"/>
</dbReference>
<organism evidence="14 15">
    <name type="scientific">Kouleothrix aurantiaca</name>
    <dbReference type="NCBI Taxonomy" id="186479"/>
    <lineage>
        <taxon>Bacteria</taxon>
        <taxon>Bacillati</taxon>
        <taxon>Chloroflexota</taxon>
        <taxon>Chloroflexia</taxon>
        <taxon>Chloroflexales</taxon>
        <taxon>Roseiflexineae</taxon>
        <taxon>Roseiflexaceae</taxon>
        <taxon>Kouleothrix</taxon>
    </lineage>
</organism>
<dbReference type="NCBIfam" id="TIGR00147">
    <property type="entry name" value="YegS/Rv2252/BmrU family lipid kinase"/>
    <property type="match status" value="1"/>
</dbReference>
<reference evidence="14 15" key="1">
    <citation type="submission" date="2015-09" db="EMBL/GenBank/DDBJ databases">
        <title>Draft genome sequence of Kouleothrix aurantiaca JCM 19913.</title>
        <authorList>
            <person name="Hemp J."/>
        </authorList>
    </citation>
    <scope>NUCLEOTIDE SEQUENCE [LARGE SCALE GENOMIC DNA]</scope>
    <source>
        <strain evidence="14 15">COM-B</strain>
    </source>
</reference>
<dbReference type="GO" id="GO:0005524">
    <property type="term" value="F:ATP binding"/>
    <property type="evidence" value="ECO:0007669"/>
    <property type="project" value="UniProtKB-KW"/>
</dbReference>
<dbReference type="GO" id="GO:0005886">
    <property type="term" value="C:plasma membrane"/>
    <property type="evidence" value="ECO:0007669"/>
    <property type="project" value="TreeGrafter"/>
</dbReference>
<dbReference type="AlphaFoldDB" id="A0A0N8PSK7"/>
<evidence type="ECO:0000256" key="3">
    <source>
        <dbReference type="ARBA" id="ARBA00022516"/>
    </source>
</evidence>
<name>A0A0N8PSK7_9CHLR</name>
<dbReference type="GO" id="GO:0008654">
    <property type="term" value="P:phospholipid biosynthetic process"/>
    <property type="evidence" value="ECO:0007669"/>
    <property type="project" value="UniProtKB-KW"/>
</dbReference>
<accession>A0A0N8PSK7</accession>
<dbReference type="Pfam" id="PF19279">
    <property type="entry name" value="YegS_C"/>
    <property type="match status" value="1"/>
</dbReference>
<dbReference type="GO" id="GO:0004143">
    <property type="term" value="F:ATP-dependent diacylglycerol kinase activity"/>
    <property type="evidence" value="ECO:0007669"/>
    <property type="project" value="TreeGrafter"/>
</dbReference>
<keyword evidence="11" id="KW-0594">Phospholipid biosynthesis</keyword>
<dbReference type="InterPro" id="IPR017438">
    <property type="entry name" value="ATP-NAD_kinase_N"/>
</dbReference>
<dbReference type="PROSITE" id="PS50146">
    <property type="entry name" value="DAGK"/>
    <property type="match status" value="1"/>
</dbReference>
<evidence type="ECO:0000256" key="7">
    <source>
        <dbReference type="ARBA" id="ARBA00022777"/>
    </source>
</evidence>
<keyword evidence="15" id="KW-1185">Reference proteome</keyword>
<protein>
    <submittedName>
        <fullName evidence="14">Diacylglycerol kinase</fullName>
    </submittedName>
</protein>
<evidence type="ECO:0000256" key="12">
    <source>
        <dbReference type="ARBA" id="ARBA00023264"/>
    </source>
</evidence>
<comment type="caution">
    <text evidence="14">The sequence shown here is derived from an EMBL/GenBank/DDBJ whole genome shotgun (WGS) entry which is preliminary data.</text>
</comment>
<evidence type="ECO:0000259" key="13">
    <source>
        <dbReference type="PROSITE" id="PS50146"/>
    </source>
</evidence>
<keyword evidence="5" id="KW-0479">Metal-binding</keyword>
<keyword evidence="6" id="KW-0547">Nucleotide-binding</keyword>